<organism evidence="3 4">
    <name type="scientific">Hohenbuehelia grisea</name>
    <dbReference type="NCBI Taxonomy" id="104357"/>
    <lineage>
        <taxon>Eukaryota</taxon>
        <taxon>Fungi</taxon>
        <taxon>Dikarya</taxon>
        <taxon>Basidiomycota</taxon>
        <taxon>Agaricomycotina</taxon>
        <taxon>Agaricomycetes</taxon>
        <taxon>Agaricomycetidae</taxon>
        <taxon>Agaricales</taxon>
        <taxon>Pleurotineae</taxon>
        <taxon>Pleurotaceae</taxon>
        <taxon>Hohenbuehelia</taxon>
    </lineage>
</organism>
<keyword evidence="1" id="KW-0808">Transferase</keyword>
<name>A0ABR3JG34_9AGAR</name>
<proteinExistence type="predicted"/>
<gene>
    <name evidence="3" type="ORF">HGRIS_003643</name>
</gene>
<dbReference type="InterPro" id="IPR023213">
    <property type="entry name" value="CAT-like_dom_sf"/>
</dbReference>
<dbReference type="Pfam" id="PF22664">
    <property type="entry name" value="TRI-like_N"/>
    <property type="match status" value="1"/>
</dbReference>
<evidence type="ECO:0000259" key="2">
    <source>
        <dbReference type="Pfam" id="PF22664"/>
    </source>
</evidence>
<dbReference type="InterPro" id="IPR051283">
    <property type="entry name" value="Sec_Metabolite_Acyltrans"/>
</dbReference>
<keyword evidence="4" id="KW-1185">Reference proteome</keyword>
<dbReference type="EMBL" id="JASNQZ010000007">
    <property type="protein sequence ID" value="KAL0954694.1"/>
    <property type="molecule type" value="Genomic_DNA"/>
</dbReference>
<feature type="domain" description="Trichothecene 3-O-acetyltransferase-like N-terminal" evidence="2">
    <location>
        <begin position="20"/>
        <end position="173"/>
    </location>
</feature>
<evidence type="ECO:0000256" key="1">
    <source>
        <dbReference type="ARBA" id="ARBA00022679"/>
    </source>
</evidence>
<evidence type="ECO:0000313" key="3">
    <source>
        <dbReference type="EMBL" id="KAL0954694.1"/>
    </source>
</evidence>
<dbReference type="PANTHER" id="PTHR31896:SF64">
    <property type="entry name" value="TRICHOTHECENE 3-O-ACETYLTRANSFERASE"/>
    <property type="match status" value="1"/>
</dbReference>
<comment type="caution">
    <text evidence="3">The sequence shown here is derived from an EMBL/GenBank/DDBJ whole genome shotgun (WGS) entry which is preliminary data.</text>
</comment>
<accession>A0ABR3JG34</accession>
<sequence>MLDHLDEELDILGQTPSLKIYTQICHCYHVNDPSSHSSIVTTLTTGLERLSTSFPWLAGQVVNEGASESSTGIFKIKPLDKAPRLVVKDLVNDPSAPTMDDLQTSGFPFRLLDESVIAPIKTIPASSDEPAWPVFVVQASFIPGGLILVFLAHHCTMDGTGQGQVISLFSKACHGTPFSLEEVTSGNLARRNLIPFLDDPYEPGPELSLQIFKPSSAPSLESTPPAPPRCTWAYFTFPSTSLSALKALATETITSGFVSTDDALSAFIWQSVTRIRLQRLGHVEQVRFARAVEVRRYFNVPHTYPGMIQNMAFSAYPLKQLVADPLGAVASLLRSVVDPKTSNLAFNTRSLATFFSRTPDRSIISLTAGLDFTQDIMLSSWAKLDSYELDFNLGLGKPEAVRRPQFTPVESLMYLLPRTLDGEITLAICLREDDMERLKSDAAFTKYARCIV</sequence>
<evidence type="ECO:0000313" key="4">
    <source>
        <dbReference type="Proteomes" id="UP001556367"/>
    </source>
</evidence>
<dbReference type="Proteomes" id="UP001556367">
    <property type="component" value="Unassembled WGS sequence"/>
</dbReference>
<reference evidence="4" key="1">
    <citation type="submission" date="2024-06" db="EMBL/GenBank/DDBJ databases">
        <title>Multi-omics analyses provide insights into the biosynthesis of the anticancer antibiotic pleurotin in Hohenbuehelia grisea.</title>
        <authorList>
            <person name="Weaver J.A."/>
            <person name="Alberti F."/>
        </authorList>
    </citation>
    <scope>NUCLEOTIDE SEQUENCE [LARGE SCALE GENOMIC DNA]</scope>
    <source>
        <strain evidence="4">T-177</strain>
    </source>
</reference>
<dbReference type="InterPro" id="IPR054710">
    <property type="entry name" value="Tri101-like_N"/>
</dbReference>
<dbReference type="PANTHER" id="PTHR31896">
    <property type="entry name" value="FAMILY REGULATORY PROTEIN, PUTATIVE (AFU_ORTHOLOGUE AFUA_3G14730)-RELATED"/>
    <property type="match status" value="1"/>
</dbReference>
<protein>
    <recommendedName>
        <fullName evidence="2">Trichothecene 3-O-acetyltransferase-like N-terminal domain-containing protein</fullName>
    </recommendedName>
</protein>
<dbReference type="Gene3D" id="3.30.559.10">
    <property type="entry name" value="Chloramphenicol acetyltransferase-like domain"/>
    <property type="match status" value="2"/>
</dbReference>